<gene>
    <name evidence="14" type="ORF">BRAFLDRAFT_124950</name>
</gene>
<dbReference type="InterPro" id="IPR007527">
    <property type="entry name" value="Znf_SWIM"/>
</dbReference>
<dbReference type="GO" id="GO:0007076">
    <property type="term" value="P:mitotic chromosome condensation"/>
    <property type="evidence" value="ECO:0007669"/>
    <property type="project" value="InterPro"/>
</dbReference>
<reference evidence="14" key="1">
    <citation type="journal article" date="2008" name="Nature">
        <title>The amphioxus genome and the evolution of the chordate karyotype.</title>
        <authorList>
            <consortium name="US DOE Joint Genome Institute (JGI-PGF)"/>
            <person name="Putnam N.H."/>
            <person name="Butts T."/>
            <person name="Ferrier D.E.K."/>
            <person name="Furlong R.F."/>
            <person name="Hellsten U."/>
            <person name="Kawashima T."/>
            <person name="Robinson-Rechavi M."/>
            <person name="Shoguchi E."/>
            <person name="Terry A."/>
            <person name="Yu J.-K."/>
            <person name="Benito-Gutierrez E.L."/>
            <person name="Dubchak I."/>
            <person name="Garcia-Fernandez J."/>
            <person name="Gibson-Brown J.J."/>
            <person name="Grigoriev I.V."/>
            <person name="Horton A.C."/>
            <person name="de Jong P.J."/>
            <person name="Jurka J."/>
            <person name="Kapitonov V.V."/>
            <person name="Kohara Y."/>
            <person name="Kuroki Y."/>
            <person name="Lindquist E."/>
            <person name="Lucas S."/>
            <person name="Osoegawa K."/>
            <person name="Pennacchio L.A."/>
            <person name="Salamov A.A."/>
            <person name="Satou Y."/>
            <person name="Sauka-Spengler T."/>
            <person name="Schmutz J."/>
            <person name="Shin-I T."/>
            <person name="Toyoda A."/>
            <person name="Bronner-Fraser M."/>
            <person name="Fujiyama A."/>
            <person name="Holland L.Z."/>
            <person name="Holland P.W.H."/>
            <person name="Satoh N."/>
            <person name="Rokhsar D.S."/>
        </authorList>
    </citation>
    <scope>NUCLEOTIDE SEQUENCE [LARGE SCALE GENOMIC DNA]</scope>
    <source>
        <strain evidence="14">S238N-H82</strain>
        <tissue evidence="14">Testes</tissue>
    </source>
</reference>
<evidence type="ECO:0000256" key="4">
    <source>
        <dbReference type="ARBA" id="ARBA00016065"/>
    </source>
</evidence>
<proteinExistence type="inferred from homology"/>
<protein>
    <recommendedName>
        <fullName evidence="4">Condensin complex subunit 2</fullName>
    </recommendedName>
</protein>
<evidence type="ECO:0000256" key="9">
    <source>
        <dbReference type="ARBA" id="ARBA00023067"/>
    </source>
</evidence>
<dbReference type="PANTHER" id="PTHR13108">
    <property type="entry name" value="CONDENSIN COMPLEX SUBUNIT 2"/>
    <property type="match status" value="1"/>
</dbReference>
<evidence type="ECO:0000256" key="5">
    <source>
        <dbReference type="ARBA" id="ARBA00022454"/>
    </source>
</evidence>
<comment type="similarity">
    <text evidence="3">Belongs to the CND2 (condensin subunit 2) family.</text>
</comment>
<keyword evidence="11" id="KW-0479">Metal-binding</keyword>
<keyword evidence="7" id="KW-0132">Cell division</keyword>
<evidence type="ECO:0000256" key="2">
    <source>
        <dbReference type="ARBA" id="ARBA00004496"/>
    </source>
</evidence>
<evidence type="ECO:0000256" key="11">
    <source>
        <dbReference type="PROSITE-ProRule" id="PRU00325"/>
    </source>
</evidence>
<evidence type="ECO:0000256" key="8">
    <source>
        <dbReference type="ARBA" id="ARBA00022776"/>
    </source>
</evidence>
<accession>C3ZTM6</accession>
<dbReference type="PROSITE" id="PS50966">
    <property type="entry name" value="ZF_SWIM"/>
    <property type="match status" value="1"/>
</dbReference>
<evidence type="ECO:0000313" key="14">
    <source>
        <dbReference type="EMBL" id="EEN44133.1"/>
    </source>
</evidence>
<keyword evidence="11" id="KW-0863">Zinc-finger</keyword>
<keyword evidence="9" id="KW-0226">DNA condensation</keyword>
<sequence length="1257" mass="139949">MNIKTAGKEALRDGKSLHLSGHVCNLQVHGVHVDSPYCFIRCKAVRETSVSLPPYDTWIIVHKRRNIIVDGYCSCPGGIQGTCKHIAALCHTVIETVARGDNKAVTEKVQAWHAPSKKPHKPDFVKDITIRKVKGDCGLEEDSNHTKRTRYNNDPRAVEDRQDKTLQDLELEGLRVATNGSAGILAYVQFGSNESEMPDVEHVVNEEVVTNAEYICMPDLPKTLPEIAQEASSTQELFQLATTPVSEEVVNIIRETTKDQTQSDSWFKYRQGRITASNLYEAVRKVRSDETSPRVMTHVAENDDAAEKRERRRSRVIELTRGGIGSPISPMDRYVFYCLVPITDRVIELTRGGIGSPISPMDRYVFYCLVPITDRVIELTRGGIGSPISPMDRYVFYCLVPITDRVIELTRGGIGSPISPMDRYVFYCLVPITDRVIELTRGGIGSPISPMDRYVFYCLVPITDRVIELTRGGIGSPISPMDRYVFYCLVPITDRVIELTRGGIGSPISPMDRYVFYCLVPITDRVIELTRGGIGSPISPMDRYVFYCLVPITDRVIELTRGGIGSPISPMDRYVFYCLVPITDRVIELTRGGIGSPISPMDRRNSLGTTQGGLTNVQLADHYTSCIKLSAENKINVKNAFGLHLIDYMSQLLKTKNRNEVTNFQVASCTLDASAKIYAYRVDAVHADAFKMLGGLGHTECANKEAVCQLSTTILLFEGDVPAEDGEIKGKKPKKSGMSSTVENNLKNINVNNFDLEFEVDPLFKKMSATFDEGGTRGLLLNHLSCRDDSMELLFDSNAVAMATFGDKVEISRNMEQVDFSEEFLKGQHNLLERISTTQVCLPFADFKFMEKDQDFFGEVVSKQGKGEHAFDLNAETQPIEEDGPDYDIGGFDDAADGSDREIDGGDGTIEEQSMFVDGKSARMLQDANTSQPPILDGTVGSLVLALEPSEYSYFDSKLLSMWTGPEHWKLKPRSKDACKQGGDKKARQKKEPFVLVYQGIGEVEFEKQFIETKVATTLTKKTLDKYNKDSKTLPPELSYRADALFRLFGKASVMVKRQVEEDSQMDDGIENYDYNNPNDCANYCPGVEGDDSDNESAGFQDFSQASSHFNFSHDTTIHGNVSCNASMLESQTGVDGLVQAPRKVSKIGIDYARQAKRIDVRKLKGTMWNWLIKPHAPDKPKEPIHDPEDNEREEAVSGEQTFTELMQELPTMVSGQTAKNLSVPIAFVCLLHLANEKCLMIDGNDDLSELTVAQGV</sequence>
<dbReference type="GO" id="GO:0008270">
    <property type="term" value="F:zinc ion binding"/>
    <property type="evidence" value="ECO:0007669"/>
    <property type="project" value="UniProtKB-KW"/>
</dbReference>
<name>C3ZTM6_BRAFL</name>
<dbReference type="PANTHER" id="PTHR13108:SF9">
    <property type="entry name" value="CONDENSIN COMPLEX SUBUNIT 2"/>
    <property type="match status" value="1"/>
</dbReference>
<organism>
    <name type="scientific">Branchiostoma floridae</name>
    <name type="common">Florida lancelet</name>
    <name type="synonym">Amphioxus</name>
    <dbReference type="NCBI Taxonomy" id="7739"/>
    <lineage>
        <taxon>Eukaryota</taxon>
        <taxon>Metazoa</taxon>
        <taxon>Chordata</taxon>
        <taxon>Cephalochordata</taxon>
        <taxon>Leptocardii</taxon>
        <taxon>Amphioxiformes</taxon>
        <taxon>Branchiostomatidae</taxon>
        <taxon>Branchiostoma</taxon>
    </lineage>
</organism>
<keyword evidence="10" id="KW-0131">Cell cycle</keyword>
<evidence type="ECO:0000256" key="12">
    <source>
        <dbReference type="SAM" id="MobiDB-lite"/>
    </source>
</evidence>
<dbReference type="Pfam" id="PF05786">
    <property type="entry name" value="Cnd2"/>
    <property type="match status" value="1"/>
</dbReference>
<keyword evidence="11" id="KW-0862">Zinc</keyword>
<evidence type="ECO:0000256" key="6">
    <source>
        <dbReference type="ARBA" id="ARBA00022490"/>
    </source>
</evidence>
<dbReference type="GO" id="GO:0051301">
    <property type="term" value="P:cell division"/>
    <property type="evidence" value="ECO:0007669"/>
    <property type="project" value="UniProtKB-KW"/>
</dbReference>
<dbReference type="InterPro" id="IPR022816">
    <property type="entry name" value="Condensin_barren_su2"/>
</dbReference>
<keyword evidence="5" id="KW-0158">Chromosome</keyword>
<dbReference type="InParanoid" id="C3ZTM6"/>
<evidence type="ECO:0000259" key="13">
    <source>
        <dbReference type="PROSITE" id="PS50966"/>
    </source>
</evidence>
<keyword evidence="8" id="KW-0498">Mitosis</keyword>
<dbReference type="STRING" id="7739.C3ZTM6"/>
<dbReference type="EMBL" id="GG666678">
    <property type="protein sequence ID" value="EEN44133.1"/>
    <property type="molecule type" value="Genomic_DNA"/>
</dbReference>
<evidence type="ECO:0000256" key="10">
    <source>
        <dbReference type="ARBA" id="ARBA00023306"/>
    </source>
</evidence>
<feature type="domain" description="SWIM-type" evidence="13">
    <location>
        <begin position="58"/>
        <end position="94"/>
    </location>
</feature>
<keyword evidence="6" id="KW-0963">Cytoplasm</keyword>
<dbReference type="eggNOG" id="KOG2328">
    <property type="taxonomic scope" value="Eukaryota"/>
</dbReference>
<evidence type="ECO:0000256" key="1">
    <source>
        <dbReference type="ARBA" id="ARBA00004286"/>
    </source>
</evidence>
<feature type="region of interest" description="Disordered" evidence="12">
    <location>
        <begin position="139"/>
        <end position="161"/>
    </location>
</feature>
<dbReference type="AlphaFoldDB" id="C3ZTM6"/>
<evidence type="ECO:0000256" key="7">
    <source>
        <dbReference type="ARBA" id="ARBA00022618"/>
    </source>
</evidence>
<evidence type="ECO:0000256" key="3">
    <source>
        <dbReference type="ARBA" id="ARBA00009471"/>
    </source>
</evidence>
<comment type="subcellular location">
    <subcellularLocation>
        <location evidence="1">Chromosome</location>
    </subcellularLocation>
    <subcellularLocation>
        <location evidence="2">Cytoplasm</location>
    </subcellularLocation>
</comment>
<dbReference type="GO" id="GO:0005737">
    <property type="term" value="C:cytoplasm"/>
    <property type="evidence" value="ECO:0007669"/>
    <property type="project" value="UniProtKB-SubCell"/>
</dbReference>
<dbReference type="GO" id="GO:0000796">
    <property type="term" value="C:condensin complex"/>
    <property type="evidence" value="ECO:0007669"/>
    <property type="project" value="InterPro"/>
</dbReference>